<dbReference type="EMBL" id="PUEV01000017">
    <property type="protein sequence ID" value="PQM53143.1"/>
    <property type="molecule type" value="Genomic_DNA"/>
</dbReference>
<keyword evidence="4" id="KW-1185">Reference proteome</keyword>
<feature type="compositionally biased region" description="Low complexity" evidence="2">
    <location>
        <begin position="1"/>
        <end position="22"/>
    </location>
</feature>
<accession>A0A9X7IQ93</accession>
<evidence type="ECO:0000313" key="3">
    <source>
        <dbReference type="EMBL" id="PQM53143.1"/>
    </source>
</evidence>
<organism evidence="3 4">
    <name type="scientific">Mycolicibacter virginiensis</name>
    <dbReference type="NCBI Taxonomy" id="1795032"/>
    <lineage>
        <taxon>Bacteria</taxon>
        <taxon>Bacillati</taxon>
        <taxon>Actinomycetota</taxon>
        <taxon>Actinomycetes</taxon>
        <taxon>Mycobacteriales</taxon>
        <taxon>Mycobacteriaceae</taxon>
        <taxon>Mycolicibacter</taxon>
    </lineage>
</organism>
<protein>
    <submittedName>
        <fullName evidence="3">Uncharacterized protein</fullName>
    </submittedName>
</protein>
<name>A0A9X7IQ93_9MYCO</name>
<proteinExistence type="predicted"/>
<dbReference type="AlphaFoldDB" id="A0A9X7IQ93"/>
<dbReference type="Proteomes" id="UP000237911">
    <property type="component" value="Unassembled WGS sequence"/>
</dbReference>
<evidence type="ECO:0000313" key="4">
    <source>
        <dbReference type="Proteomes" id="UP000237911"/>
    </source>
</evidence>
<dbReference type="Pfam" id="PF10738">
    <property type="entry name" value="Lpp-LpqN"/>
    <property type="match status" value="1"/>
</dbReference>
<dbReference type="InterPro" id="IPR019674">
    <property type="entry name" value="Lipoprotein_LpqN/LpqT-like"/>
</dbReference>
<dbReference type="Gene3D" id="3.40.1000.10">
    <property type="entry name" value="Mog1/PsbP, alpha/beta/alpha sandwich"/>
    <property type="match status" value="1"/>
</dbReference>
<evidence type="ECO:0000256" key="2">
    <source>
        <dbReference type="SAM" id="MobiDB-lite"/>
    </source>
</evidence>
<sequence>MRSPPGRSSPTSASAAPTSASSGGPGDKELAVENSGRPPGEGSITLDPRDVDEPTITLPRPPGWEFLPSNDSPPVRGVLYSQELRRHGFTPNAVVTMEDLTGQVALPAQALAKERAAVSAVIGELDTDIPGTVSGFPSRTITYNLQGRPATGLLIAVQNTKARIWVITVTLQTTDADNPHYIAAKQAVLDSLEVRLPTP</sequence>
<evidence type="ECO:0000256" key="1">
    <source>
        <dbReference type="ARBA" id="ARBA00022729"/>
    </source>
</evidence>
<gene>
    <name evidence="3" type="ORF">C5U48_05820</name>
</gene>
<keyword evidence="1" id="KW-0732">Signal</keyword>
<comment type="caution">
    <text evidence="3">The sequence shown here is derived from an EMBL/GenBank/DDBJ whole genome shotgun (WGS) entry which is preliminary data.</text>
</comment>
<feature type="region of interest" description="Disordered" evidence="2">
    <location>
        <begin position="1"/>
        <end position="71"/>
    </location>
</feature>
<reference evidence="3 4" key="1">
    <citation type="submission" date="2018-02" db="EMBL/GenBank/DDBJ databases">
        <title>Draft genome sequence of Mycobacterium virginiense isolated from mud of a swine farm in Japan.</title>
        <authorList>
            <person name="Ohya K."/>
        </authorList>
    </citation>
    <scope>NUCLEOTIDE SEQUENCE [LARGE SCALE GENOMIC DNA]</scope>
    <source>
        <strain evidence="3 4">GF75</strain>
    </source>
</reference>